<organism evidence="1 2">
    <name type="scientific">Sneathiella chinensis</name>
    <dbReference type="NCBI Taxonomy" id="349750"/>
    <lineage>
        <taxon>Bacteria</taxon>
        <taxon>Pseudomonadati</taxon>
        <taxon>Pseudomonadota</taxon>
        <taxon>Alphaproteobacteria</taxon>
        <taxon>Sneathiellales</taxon>
        <taxon>Sneathiellaceae</taxon>
        <taxon>Sneathiella</taxon>
    </lineage>
</organism>
<dbReference type="Proteomes" id="UP001161409">
    <property type="component" value="Unassembled WGS sequence"/>
</dbReference>
<sequence length="66" mass="7795">MVLAYWIAAILTYIEDVSRYQGWFNRFVRDDRAMIQGKIFRESLWKKSGAVGGDWTARCCLVQYIQ</sequence>
<comment type="caution">
    <text evidence="1">The sequence shown here is derived from an EMBL/GenBank/DDBJ whole genome shotgun (WGS) entry which is preliminary data.</text>
</comment>
<gene>
    <name evidence="1" type="ORF">GCM10007924_15560</name>
</gene>
<protein>
    <submittedName>
        <fullName evidence="1">Uncharacterized protein</fullName>
    </submittedName>
</protein>
<proteinExistence type="predicted"/>
<reference evidence="1" key="2">
    <citation type="submission" date="2023-01" db="EMBL/GenBank/DDBJ databases">
        <title>Draft genome sequence of Sneathiella chinensis strain NBRC 103408.</title>
        <authorList>
            <person name="Sun Q."/>
            <person name="Mori K."/>
        </authorList>
    </citation>
    <scope>NUCLEOTIDE SEQUENCE</scope>
    <source>
        <strain evidence="1">NBRC 103408</strain>
    </source>
</reference>
<evidence type="ECO:0000313" key="2">
    <source>
        <dbReference type="Proteomes" id="UP001161409"/>
    </source>
</evidence>
<evidence type="ECO:0000313" key="1">
    <source>
        <dbReference type="EMBL" id="GLQ06335.1"/>
    </source>
</evidence>
<reference evidence="1" key="1">
    <citation type="journal article" date="2014" name="Int. J. Syst. Evol. Microbiol.">
        <title>Complete genome of a new Firmicutes species belonging to the dominant human colonic microbiota ('Ruminococcus bicirculans') reveals two chromosomes and a selective capacity to utilize plant glucans.</title>
        <authorList>
            <consortium name="NISC Comparative Sequencing Program"/>
            <person name="Wegmann U."/>
            <person name="Louis P."/>
            <person name="Goesmann A."/>
            <person name="Henrissat B."/>
            <person name="Duncan S.H."/>
            <person name="Flint H.J."/>
        </authorList>
    </citation>
    <scope>NUCLEOTIDE SEQUENCE</scope>
    <source>
        <strain evidence="1">NBRC 103408</strain>
    </source>
</reference>
<name>A0ABQ5U3T8_9PROT</name>
<accession>A0ABQ5U3T8</accession>
<dbReference type="EMBL" id="BSNF01000006">
    <property type="protein sequence ID" value="GLQ06335.1"/>
    <property type="molecule type" value="Genomic_DNA"/>
</dbReference>
<keyword evidence="2" id="KW-1185">Reference proteome</keyword>